<reference evidence="1 2" key="2">
    <citation type="submission" date="2023-12" db="EMBL/GenBank/DDBJ databases">
        <authorList>
            <consortium name="Cladostephus spongiosus"/>
            <person name="Lorente B."/>
            <person name="Cabral C."/>
            <person name="Frias J."/>
            <person name="Faria J."/>
            <person name="Toubarro D."/>
        </authorList>
    </citation>
    <scope>NUCLEOTIDE SEQUENCE [LARGE SCALE GENOMIC DNA]</scope>
    <source>
        <strain evidence="1 2">ZMCS4</strain>
    </source>
</reference>
<gene>
    <name evidence="1" type="ORF">SNR37_003212</name>
</gene>
<reference evidence="2" key="1">
    <citation type="submission" date="2023-07" db="EMBL/GenBank/DDBJ databases">
        <title>Draft genome sequence of Agarivorans aestuarii strain ZMCS4, a CAZymes producing bacteria isolated from the marine brown algae Clodostephus spongiosus.</title>
        <authorList>
            <person name="Lorente B."/>
            <person name="Cabral C."/>
            <person name="Frias J."/>
            <person name="Faria J."/>
            <person name="Toubarro D."/>
        </authorList>
    </citation>
    <scope>NUCLEOTIDE SEQUENCE [LARGE SCALE GENOMIC DNA]</scope>
    <source>
        <strain evidence="2">ZMCS4</strain>
    </source>
</reference>
<comment type="caution">
    <text evidence="1">The sequence shown here is derived from an EMBL/GenBank/DDBJ whole genome shotgun (WGS) entry which is preliminary data.</text>
</comment>
<dbReference type="SUPFAM" id="SSF47240">
    <property type="entry name" value="Ferritin-like"/>
    <property type="match status" value="1"/>
</dbReference>
<dbReference type="InterPro" id="IPR009078">
    <property type="entry name" value="Ferritin-like_SF"/>
</dbReference>
<evidence type="ECO:0000313" key="2">
    <source>
        <dbReference type="Proteomes" id="UP001310248"/>
    </source>
</evidence>
<accession>A0ABU7G384</accession>
<dbReference type="RefSeq" id="WP_329775033.1">
    <property type="nucleotide sequence ID" value="NZ_JAYDYW010000006.1"/>
</dbReference>
<dbReference type="Proteomes" id="UP001310248">
    <property type="component" value="Unassembled WGS sequence"/>
</dbReference>
<evidence type="ECO:0000313" key="1">
    <source>
        <dbReference type="EMBL" id="MEE1673785.1"/>
    </source>
</evidence>
<protein>
    <submittedName>
        <fullName evidence="1">Uncharacterized protein</fullName>
    </submittedName>
</protein>
<keyword evidence="2" id="KW-1185">Reference proteome</keyword>
<proteinExistence type="predicted"/>
<name>A0ABU7G384_9ALTE</name>
<sequence length="236" mass="26509">MKRHPMGRCFAAKLAAPTLNQQHPIASWAKQYAGSPIEFSSQHTEALSLLMPLLLCGEQSAQLVFQQQALQLAQHQPADSVLALNEVEADEAWHDEALQLVFSQLPELSGQHQVRRAAQRFYSGLGRSLSLQQQFVRIASLDACVTQLMQLIERGSIGSRHPFSLLCGLIKKDEAKHVYVSKHFAQHLGASVHEMAEERLWVLGALMTLLKQQANQFELIGVDLDKLEKKLELKWQ</sequence>
<organism evidence="1 2">
    <name type="scientific">Agarivorans aestuarii</name>
    <dbReference type="NCBI Taxonomy" id="1563703"/>
    <lineage>
        <taxon>Bacteria</taxon>
        <taxon>Pseudomonadati</taxon>
        <taxon>Pseudomonadota</taxon>
        <taxon>Gammaproteobacteria</taxon>
        <taxon>Alteromonadales</taxon>
        <taxon>Alteromonadaceae</taxon>
        <taxon>Agarivorans</taxon>
    </lineage>
</organism>
<dbReference type="EMBL" id="JAYDYW010000006">
    <property type="protein sequence ID" value="MEE1673785.1"/>
    <property type="molecule type" value="Genomic_DNA"/>
</dbReference>